<dbReference type="EMBL" id="KF540250">
    <property type="protein sequence ID" value="AIF26889.1"/>
    <property type="molecule type" value="Genomic_DNA"/>
</dbReference>
<reference evidence="1" key="1">
    <citation type="submission" date="2013-08" db="EMBL/GenBank/DDBJ databases">
        <title>Comparison of modified E. coli strains.</title>
        <authorList>
            <person name="Juergensen J."/>
            <person name="Bonge A."/>
            <person name="Streit W.R."/>
        </authorList>
    </citation>
    <scope>NUCLEOTIDE SEQUENCE</scope>
</reference>
<dbReference type="AlphaFoldDB" id="A0A0H3U8D1"/>
<evidence type="ECO:0000313" key="1">
    <source>
        <dbReference type="EMBL" id="AIF26889.1"/>
    </source>
</evidence>
<sequence>MAQRVRLVRMRQTCFLVNLYAQAYAVWNIQIAVRIGQVFVGHILAPFHIAVHDFQYAEIRAARCQLQCRGIRHRSGRIVRRKRYATAFCLGSNLFQFHNAARMGHIRLYVIRSHQIEQLAIIPARIQSLSCRDCHMRAFLDHLQGIQIVRRHGFFKKHRLELFQFPRNLDRRGQIEASMPLNQQIHFRADRFPNRCHASQCLVQIGMGYVHIALSEGIPFQCRHAALSCDFRLFRKLFGFFCARKPAVDINAHFVIDPAPEQLTDGNM</sequence>
<name>A0A0H3U8D1_9BACT</name>
<organism evidence="1">
    <name type="scientific">uncultured bacterium fosmid pJB148G3</name>
    <dbReference type="NCBI Taxonomy" id="1478052"/>
    <lineage>
        <taxon>Bacteria</taxon>
        <taxon>environmental samples</taxon>
    </lineage>
</organism>
<proteinExistence type="predicted"/>
<accession>A0A0H3U8D1</accession>
<protein>
    <submittedName>
        <fullName evidence="1">Putative galactonate dehydratase</fullName>
    </submittedName>
</protein>